<dbReference type="EMBL" id="GBRH01196912">
    <property type="protein sequence ID" value="JAE00984.1"/>
    <property type="molecule type" value="Transcribed_RNA"/>
</dbReference>
<evidence type="ECO:0000256" key="1">
    <source>
        <dbReference type="SAM" id="MobiDB-lite"/>
    </source>
</evidence>
<feature type="compositionally biased region" description="Basic residues" evidence="1">
    <location>
        <begin position="64"/>
        <end position="75"/>
    </location>
</feature>
<dbReference type="AlphaFoldDB" id="A0A0A9EPQ9"/>
<feature type="compositionally biased region" description="Basic residues" evidence="1">
    <location>
        <begin position="88"/>
        <end position="99"/>
    </location>
</feature>
<feature type="compositionally biased region" description="Gly residues" evidence="1">
    <location>
        <begin position="76"/>
        <end position="85"/>
    </location>
</feature>
<accession>A0A0A9EPQ9</accession>
<feature type="compositionally biased region" description="Basic and acidic residues" evidence="1">
    <location>
        <begin position="145"/>
        <end position="158"/>
    </location>
</feature>
<sequence length="158" mass="17867">MNSGFLLGEVAAAAAGEDVHERGGEHGRGDGDDQDEDGEEAMGGEEGPERRRVRDGQSRQGRNVGRRRGVRRGRGRVGGGGGGCGANIRRRCRRRRRRGAGQEREERRRGRRRRQRGRALQREQRLVQRPPAPVMAVVPRRGRGRRDEQEELHEQQPR</sequence>
<feature type="compositionally biased region" description="Basic residues" evidence="1">
    <location>
        <begin position="109"/>
        <end position="119"/>
    </location>
</feature>
<feature type="compositionally biased region" description="Acidic residues" evidence="1">
    <location>
        <begin position="32"/>
        <end position="43"/>
    </location>
</feature>
<reference evidence="2" key="1">
    <citation type="submission" date="2014-09" db="EMBL/GenBank/DDBJ databases">
        <authorList>
            <person name="Magalhaes I.L.F."/>
            <person name="Oliveira U."/>
            <person name="Santos F.R."/>
            <person name="Vidigal T.H.D.A."/>
            <person name="Brescovit A.D."/>
            <person name="Santos A.J."/>
        </authorList>
    </citation>
    <scope>NUCLEOTIDE SEQUENCE</scope>
    <source>
        <tissue evidence="2">Shoot tissue taken approximately 20 cm above the soil surface</tissue>
    </source>
</reference>
<reference evidence="2" key="2">
    <citation type="journal article" date="2015" name="Data Brief">
        <title>Shoot transcriptome of the giant reed, Arundo donax.</title>
        <authorList>
            <person name="Barrero R.A."/>
            <person name="Guerrero F.D."/>
            <person name="Moolhuijzen P."/>
            <person name="Goolsby J.A."/>
            <person name="Tidwell J."/>
            <person name="Bellgard S.E."/>
            <person name="Bellgard M.I."/>
        </authorList>
    </citation>
    <scope>NUCLEOTIDE SEQUENCE</scope>
    <source>
        <tissue evidence="2">Shoot tissue taken approximately 20 cm above the soil surface</tissue>
    </source>
</reference>
<organism evidence="2">
    <name type="scientific">Arundo donax</name>
    <name type="common">Giant reed</name>
    <name type="synonym">Donax arundinaceus</name>
    <dbReference type="NCBI Taxonomy" id="35708"/>
    <lineage>
        <taxon>Eukaryota</taxon>
        <taxon>Viridiplantae</taxon>
        <taxon>Streptophyta</taxon>
        <taxon>Embryophyta</taxon>
        <taxon>Tracheophyta</taxon>
        <taxon>Spermatophyta</taxon>
        <taxon>Magnoliopsida</taxon>
        <taxon>Liliopsida</taxon>
        <taxon>Poales</taxon>
        <taxon>Poaceae</taxon>
        <taxon>PACMAD clade</taxon>
        <taxon>Arundinoideae</taxon>
        <taxon>Arundineae</taxon>
        <taxon>Arundo</taxon>
    </lineage>
</organism>
<name>A0A0A9EPQ9_ARUDO</name>
<protein>
    <submittedName>
        <fullName evidence="2">Uncharacterized protein</fullName>
    </submittedName>
</protein>
<evidence type="ECO:0000313" key="2">
    <source>
        <dbReference type="EMBL" id="JAE00984.1"/>
    </source>
</evidence>
<feature type="compositionally biased region" description="Basic and acidic residues" evidence="1">
    <location>
        <begin position="47"/>
        <end position="57"/>
    </location>
</feature>
<proteinExistence type="predicted"/>
<feature type="compositionally biased region" description="Basic and acidic residues" evidence="1">
    <location>
        <begin position="17"/>
        <end position="31"/>
    </location>
</feature>
<feature type="region of interest" description="Disordered" evidence="1">
    <location>
        <begin position="1"/>
        <end position="158"/>
    </location>
</feature>